<gene>
    <name evidence="2" type="ORF">DC60_02785</name>
</gene>
<organism evidence="2 3">
    <name type="scientific">Streptomyces wadayamensis</name>
    <dbReference type="NCBI Taxonomy" id="141454"/>
    <lineage>
        <taxon>Bacteria</taxon>
        <taxon>Bacillati</taxon>
        <taxon>Actinomycetota</taxon>
        <taxon>Actinomycetes</taxon>
        <taxon>Kitasatosporales</taxon>
        <taxon>Streptomycetaceae</taxon>
        <taxon>Streptomyces</taxon>
    </lineage>
</organism>
<dbReference type="InterPro" id="IPR007278">
    <property type="entry name" value="DUF397"/>
</dbReference>
<dbReference type="EMBL" id="JHDU01000036">
    <property type="protein sequence ID" value="KDR60929.1"/>
    <property type="molecule type" value="Genomic_DNA"/>
</dbReference>
<protein>
    <recommendedName>
        <fullName evidence="1">DUF397 domain-containing protein</fullName>
    </recommendedName>
</protein>
<dbReference type="RefSeq" id="WP_049978502.1">
    <property type="nucleotide sequence ID" value="NZ_JHDU01000036.1"/>
</dbReference>
<accession>A0ABR4S5L4</accession>
<keyword evidence="3" id="KW-1185">Reference proteome</keyword>
<dbReference type="Proteomes" id="UP000027443">
    <property type="component" value="Unassembled WGS sequence"/>
</dbReference>
<name>A0ABR4S5L4_9ACTN</name>
<comment type="caution">
    <text evidence="2">The sequence shown here is derived from an EMBL/GenBank/DDBJ whole genome shotgun (WGS) entry which is preliminary data.</text>
</comment>
<sequence length="68" mass="7229">MMRHDLPAEAWKKSSYSGDTGGQCIEIQAMPEGSVAVGDSKDRSRGAFVFPAAAWANFVTEAKNAPLA</sequence>
<feature type="domain" description="DUF397" evidence="1">
    <location>
        <begin position="10"/>
        <end position="63"/>
    </location>
</feature>
<evidence type="ECO:0000313" key="2">
    <source>
        <dbReference type="EMBL" id="KDR60929.1"/>
    </source>
</evidence>
<reference evidence="2 3" key="1">
    <citation type="submission" date="2014-03" db="EMBL/GenBank/DDBJ databases">
        <title>Genome Sequence of Streptomyces wadayamensis A23 strain, an endophytic actinobacteria from Citrus reticulata.</title>
        <authorList>
            <person name="de Oliveira L.G."/>
            <person name="Tormet G.D."/>
            <person name="Marcon J."/>
            <person name="Samborsky M."/>
            <person name="Araujo W.L."/>
            <person name="de Azevedo J.L."/>
        </authorList>
    </citation>
    <scope>NUCLEOTIDE SEQUENCE [LARGE SCALE GENOMIC DNA]</scope>
    <source>
        <strain evidence="2 3">A23</strain>
    </source>
</reference>
<evidence type="ECO:0000313" key="3">
    <source>
        <dbReference type="Proteomes" id="UP000027443"/>
    </source>
</evidence>
<evidence type="ECO:0000259" key="1">
    <source>
        <dbReference type="Pfam" id="PF04149"/>
    </source>
</evidence>
<proteinExistence type="predicted"/>
<dbReference type="Pfam" id="PF04149">
    <property type="entry name" value="DUF397"/>
    <property type="match status" value="1"/>
</dbReference>